<reference evidence="1 2" key="1">
    <citation type="submission" date="2016-01" db="EMBL/GenBank/DDBJ databases">
        <title>Genome Sequences of Twelve Sporeforming Bacillus Species Isolated from Foods.</title>
        <authorList>
            <person name="Berendsen E.M."/>
            <person name="Wells-Bennik M.H."/>
            <person name="Krawcyk A.O."/>
            <person name="De Jong A."/>
            <person name="Holsappel S."/>
            <person name="Eijlander R.T."/>
            <person name="Kuipers O.P."/>
        </authorList>
    </citation>
    <scope>NUCLEOTIDE SEQUENCE [LARGE SCALE GENOMIC DNA]</scope>
    <source>
        <strain evidence="1 2">B4098</strain>
    </source>
</reference>
<sequence length="556" mass="60055">MMHVLKEEKGYTLVTVLLIFAVAAIITVSLVSASVSTFKTVKVSETGTQDKLNAEMVADEATALIEKQVDSINSVIATGTVMPSQLISMLQAAITNIQQQKNGKCSIEYKTLKDGTAPDGIVLGKVTISVPVGKSGKALTKVMTLSTVSDVFQYTAVTPSNMYLYGSPYIIGDVNIGGNLYVSNYGNYIDGYTKYIQTYYPAINGTLTVKGRYYEAGQQPAGKGISTPVYNFYSWNTFGPESFKKYFSVAPVVKSRQLTVDKINIGDMITAKALKWPENVEKNSCDSYNIDKNGNAFGYDVTASQVGSQPIKGNLYVGDDLIVGENKSLTVNGDLYVKDDLTVKGNLTVKGKIYVGGYADLNGVLSTGADKYIYIAGNATLSDVSALNLNGVMYVNGSLTSSGDVNTNGSIYVRGNADVENFSNSNGTLILLCDGNIQLANNNLYKDNPKVIDAYLYSNSNLFIYGIGSNLKINGGIYGNTISLSASRGSTINKPIYDWFKIILIGYKLEFQNPQPADPAKSRLTVKFKKDMILNPPKGIPTVNKVTLKEINTSVQ</sequence>
<protein>
    <submittedName>
        <fullName evidence="1">Uncharacterized protein</fullName>
    </submittedName>
</protein>
<evidence type="ECO:0000313" key="2">
    <source>
        <dbReference type="Proteomes" id="UP000075288"/>
    </source>
</evidence>
<dbReference type="Proteomes" id="UP000075288">
    <property type="component" value="Unassembled WGS sequence"/>
</dbReference>
<accession>A0A150JQI6</accession>
<dbReference type="PATRIC" id="fig|1398.26.peg.1914"/>
<name>A0A150JQI6_HEYCO</name>
<gene>
    <name evidence="1" type="ORF">B4098_2619</name>
</gene>
<dbReference type="AlphaFoldDB" id="A0A150JQI6"/>
<dbReference type="EMBL" id="LQYG01000113">
    <property type="protein sequence ID" value="KYC59378.1"/>
    <property type="molecule type" value="Genomic_DNA"/>
</dbReference>
<organism evidence="1 2">
    <name type="scientific">Heyndrickxia coagulans</name>
    <name type="common">Weizmannia coagulans</name>
    <dbReference type="NCBI Taxonomy" id="1398"/>
    <lineage>
        <taxon>Bacteria</taxon>
        <taxon>Bacillati</taxon>
        <taxon>Bacillota</taxon>
        <taxon>Bacilli</taxon>
        <taxon>Bacillales</taxon>
        <taxon>Bacillaceae</taxon>
        <taxon>Heyndrickxia</taxon>
    </lineage>
</organism>
<evidence type="ECO:0000313" key="1">
    <source>
        <dbReference type="EMBL" id="KYC59378.1"/>
    </source>
</evidence>
<proteinExistence type="predicted"/>
<comment type="caution">
    <text evidence="1">The sequence shown here is derived from an EMBL/GenBank/DDBJ whole genome shotgun (WGS) entry which is preliminary data.</text>
</comment>